<dbReference type="EMBL" id="SMAJ01000035">
    <property type="protein sequence ID" value="TCT00442.1"/>
    <property type="molecule type" value="Genomic_DNA"/>
</dbReference>
<dbReference type="RefSeq" id="WP_132586508.1">
    <property type="nucleotide sequence ID" value="NZ_SMAJ01000035.1"/>
</dbReference>
<dbReference type="AlphaFoldDB" id="A0A4R3LJJ7"/>
<dbReference type="NCBIfam" id="TIGR00254">
    <property type="entry name" value="GGDEF"/>
    <property type="match status" value="1"/>
</dbReference>
<dbReference type="CDD" id="cd01948">
    <property type="entry name" value="EAL"/>
    <property type="match status" value="1"/>
</dbReference>
<evidence type="ECO:0000259" key="2">
    <source>
        <dbReference type="PROSITE" id="PS50883"/>
    </source>
</evidence>
<evidence type="ECO:0000313" key="4">
    <source>
        <dbReference type="EMBL" id="TCT00442.1"/>
    </source>
</evidence>
<accession>A0A4R3LJJ7</accession>
<dbReference type="InterPro" id="IPR000160">
    <property type="entry name" value="GGDEF_dom"/>
</dbReference>
<keyword evidence="5" id="KW-1185">Reference proteome</keyword>
<dbReference type="Proteomes" id="UP000295525">
    <property type="component" value="Unassembled WGS sequence"/>
</dbReference>
<dbReference type="CDD" id="cd00130">
    <property type="entry name" value="PAS"/>
    <property type="match status" value="1"/>
</dbReference>
<dbReference type="PANTHER" id="PTHR44757">
    <property type="entry name" value="DIGUANYLATE CYCLASE DGCP"/>
    <property type="match status" value="1"/>
</dbReference>
<sequence length="664" mass="73598">MLDDSTEESLLFTYFGTRSPFWQLAADSDALQLSGIQGIPNLAVALVPEQAREIRAFTGVTSHAEIDIKLFGEPQRLSLVGKKNGATSWSGTASDYMDTPAVAKDLAHGLAFAEQVISEVNSLVVIIDHNSNILRFNRLCEEVTGLREKDVIGKNAHAFMRSDEQAASRANIADFFKNASSYEVERHINTLNGQRTILWRNKFVQSGSGPDERYLVCSGTDVTEERKAQAKLLELATVDTLTGLPNRYAIYEKITKSLQEGDRFGILFLDLDNFKKVNDHYGHLVGDSLIQAVALNIKACMREGDSVARLGGDEFLVLVQNASFDLMESVAQRIIDRLAAPISLGLIEVYTGCSIGIALCPEHGDTLDRLIRCADTAMYVAKDVGKRTFRVFSSDMDNRVSEYVWLDINLRKALDAEDQLVLYYQPKLCLKTGVVRSVEALLRWNSPERGRIQPLDFIPYAEDSGLIVPLGRWVMRSAAKQAAIWKARGLDLRIAINMSARQLSSSTVVQDFVEALRQAGQAGCQLDIELTESCLINDEALAHAVIRQFRDLGAQVHLDDFGTGYSSLSQLARLPLDAIKLDRSFISSINDNATSQALVRSMVAVAQQLKFGVIAEGVETEAEAEFLKDIDVDDAQGYLYSRPMPAREFEEWLNNKGKKLRLVA</sequence>
<dbReference type="SUPFAM" id="SSF141868">
    <property type="entry name" value="EAL domain-like"/>
    <property type="match status" value="1"/>
</dbReference>
<proteinExistence type="predicted"/>
<dbReference type="Pfam" id="PF00563">
    <property type="entry name" value="EAL"/>
    <property type="match status" value="1"/>
</dbReference>
<dbReference type="Gene3D" id="3.30.450.20">
    <property type="entry name" value="PAS domain"/>
    <property type="match status" value="1"/>
</dbReference>
<dbReference type="SUPFAM" id="SSF55073">
    <property type="entry name" value="Nucleotide cyclase"/>
    <property type="match status" value="1"/>
</dbReference>
<evidence type="ECO:0000259" key="3">
    <source>
        <dbReference type="PROSITE" id="PS50887"/>
    </source>
</evidence>
<feature type="domain" description="EAL" evidence="2">
    <location>
        <begin position="403"/>
        <end position="657"/>
    </location>
</feature>
<dbReference type="Gene3D" id="3.30.70.270">
    <property type="match status" value="1"/>
</dbReference>
<dbReference type="InterPro" id="IPR035919">
    <property type="entry name" value="EAL_sf"/>
</dbReference>
<comment type="caution">
    <text evidence="4">The sequence shown here is derived from an EMBL/GenBank/DDBJ whole genome shotgun (WGS) entry which is preliminary data.</text>
</comment>
<dbReference type="InterPro" id="IPR029787">
    <property type="entry name" value="Nucleotide_cyclase"/>
</dbReference>
<dbReference type="Gene3D" id="3.20.20.450">
    <property type="entry name" value="EAL domain"/>
    <property type="match status" value="1"/>
</dbReference>
<dbReference type="InterPro" id="IPR043128">
    <property type="entry name" value="Rev_trsase/Diguanyl_cyclase"/>
</dbReference>
<protein>
    <submittedName>
        <fullName evidence="4">Diguanylate cyclase/phosphodiesterase</fullName>
    </submittedName>
</protein>
<dbReference type="PROSITE" id="PS50112">
    <property type="entry name" value="PAS"/>
    <property type="match status" value="1"/>
</dbReference>
<dbReference type="SMART" id="SM00267">
    <property type="entry name" value="GGDEF"/>
    <property type="match status" value="1"/>
</dbReference>
<evidence type="ECO:0000259" key="1">
    <source>
        <dbReference type="PROSITE" id="PS50112"/>
    </source>
</evidence>
<dbReference type="NCBIfam" id="TIGR00229">
    <property type="entry name" value="sensory_box"/>
    <property type="match status" value="1"/>
</dbReference>
<reference evidence="4 5" key="1">
    <citation type="submission" date="2019-03" db="EMBL/GenBank/DDBJ databases">
        <title>Genomic Encyclopedia of Type Strains, Phase IV (KMG-IV): sequencing the most valuable type-strain genomes for metagenomic binning, comparative biology and taxonomic classification.</title>
        <authorList>
            <person name="Goeker M."/>
        </authorList>
    </citation>
    <scope>NUCLEOTIDE SEQUENCE [LARGE SCALE GENOMIC DNA]</scope>
    <source>
        <strain evidence="4 5">DSM 24591</strain>
    </source>
</reference>
<dbReference type="SUPFAM" id="SSF55785">
    <property type="entry name" value="PYP-like sensor domain (PAS domain)"/>
    <property type="match status" value="1"/>
</dbReference>
<dbReference type="NCBIfam" id="NF007474">
    <property type="entry name" value="PRK10060.1"/>
    <property type="match status" value="1"/>
</dbReference>
<gene>
    <name evidence="4" type="ORF">EDC26_1354</name>
</gene>
<evidence type="ECO:0000313" key="5">
    <source>
        <dbReference type="Proteomes" id="UP000295525"/>
    </source>
</evidence>
<dbReference type="Pfam" id="PF00989">
    <property type="entry name" value="PAS"/>
    <property type="match status" value="1"/>
</dbReference>
<dbReference type="InterPro" id="IPR000014">
    <property type="entry name" value="PAS"/>
</dbReference>
<organism evidence="4 5">
    <name type="scientific">Paralcaligenes ureilyticus</name>
    <dbReference type="NCBI Taxonomy" id="627131"/>
    <lineage>
        <taxon>Bacteria</taxon>
        <taxon>Pseudomonadati</taxon>
        <taxon>Pseudomonadota</taxon>
        <taxon>Betaproteobacteria</taxon>
        <taxon>Burkholderiales</taxon>
        <taxon>Alcaligenaceae</taxon>
        <taxon>Paralcaligenes</taxon>
    </lineage>
</organism>
<dbReference type="PANTHER" id="PTHR44757:SF11">
    <property type="entry name" value="CYCLIC DI-GMP PHOSPHODIESTERASE PDER"/>
    <property type="match status" value="1"/>
</dbReference>
<name>A0A4R3LJJ7_9BURK</name>
<dbReference type="PROSITE" id="PS50887">
    <property type="entry name" value="GGDEF"/>
    <property type="match status" value="1"/>
</dbReference>
<dbReference type="PROSITE" id="PS50883">
    <property type="entry name" value="EAL"/>
    <property type="match status" value="1"/>
</dbReference>
<dbReference type="CDD" id="cd01949">
    <property type="entry name" value="GGDEF"/>
    <property type="match status" value="1"/>
</dbReference>
<dbReference type="OrthoDB" id="9813903at2"/>
<dbReference type="SMART" id="SM00052">
    <property type="entry name" value="EAL"/>
    <property type="match status" value="1"/>
</dbReference>
<dbReference type="GO" id="GO:0006355">
    <property type="term" value="P:regulation of DNA-templated transcription"/>
    <property type="evidence" value="ECO:0007669"/>
    <property type="project" value="InterPro"/>
</dbReference>
<dbReference type="InterPro" id="IPR013767">
    <property type="entry name" value="PAS_fold"/>
</dbReference>
<dbReference type="Pfam" id="PF00990">
    <property type="entry name" value="GGDEF"/>
    <property type="match status" value="1"/>
</dbReference>
<dbReference type="SMART" id="SM00091">
    <property type="entry name" value="PAS"/>
    <property type="match status" value="1"/>
</dbReference>
<feature type="domain" description="GGDEF" evidence="3">
    <location>
        <begin position="262"/>
        <end position="394"/>
    </location>
</feature>
<feature type="domain" description="PAS" evidence="1">
    <location>
        <begin position="109"/>
        <end position="179"/>
    </location>
</feature>
<dbReference type="FunFam" id="3.20.20.450:FF:000001">
    <property type="entry name" value="Cyclic di-GMP phosphodiesterase yahA"/>
    <property type="match status" value="1"/>
</dbReference>
<dbReference type="InterPro" id="IPR052155">
    <property type="entry name" value="Biofilm_reg_signaling"/>
</dbReference>
<dbReference type="InterPro" id="IPR001633">
    <property type="entry name" value="EAL_dom"/>
</dbReference>
<dbReference type="InterPro" id="IPR035965">
    <property type="entry name" value="PAS-like_dom_sf"/>
</dbReference>